<keyword evidence="8" id="KW-0807">Transducer</keyword>
<evidence type="ECO:0000256" key="10">
    <source>
        <dbReference type="SAM" id="Phobius"/>
    </source>
</evidence>
<keyword evidence="5 10" id="KW-1133">Transmembrane helix</keyword>
<proteinExistence type="inferred from homology"/>
<dbReference type="OrthoDB" id="9810264at2"/>
<gene>
    <name evidence="12" type="ORF">SAMN06265219_107150</name>
</gene>
<evidence type="ECO:0000256" key="6">
    <source>
        <dbReference type="ARBA" id="ARBA00023136"/>
    </source>
</evidence>
<evidence type="ECO:0000256" key="3">
    <source>
        <dbReference type="ARBA" id="ARBA00022500"/>
    </source>
</evidence>
<dbReference type="SMART" id="SM00283">
    <property type="entry name" value="MA"/>
    <property type="match status" value="1"/>
</dbReference>
<dbReference type="GO" id="GO:0005886">
    <property type="term" value="C:plasma membrane"/>
    <property type="evidence" value="ECO:0007669"/>
    <property type="project" value="UniProtKB-SubCell"/>
</dbReference>
<evidence type="ECO:0000256" key="5">
    <source>
        <dbReference type="ARBA" id="ARBA00022989"/>
    </source>
</evidence>
<dbReference type="AlphaFoldDB" id="A0A521D606"/>
<reference evidence="12 13" key="1">
    <citation type="submission" date="2017-05" db="EMBL/GenBank/DDBJ databases">
        <authorList>
            <person name="Varghese N."/>
            <person name="Submissions S."/>
        </authorList>
    </citation>
    <scope>NUCLEOTIDE SEQUENCE [LARGE SCALE GENOMIC DNA]</scope>
    <source>
        <strain evidence="12 13">DSM 21985</strain>
    </source>
</reference>
<keyword evidence="3" id="KW-0145">Chemotaxis</keyword>
<dbReference type="PRINTS" id="PR00260">
    <property type="entry name" value="CHEMTRNSDUCR"/>
</dbReference>
<keyword evidence="6 10" id="KW-0472">Membrane</keyword>
<feature type="transmembrane region" description="Helical" evidence="10">
    <location>
        <begin position="12"/>
        <end position="34"/>
    </location>
</feature>
<evidence type="ECO:0000313" key="12">
    <source>
        <dbReference type="EMBL" id="SMO67146.1"/>
    </source>
</evidence>
<sequence>MWERTGLKAKITSLTTGTLLTSGILIIILGLYLLNSSIMKEKETQTTELVRVGLSTLEHFYEMEKSGELSREEAQLMAKETIKALRFGDRGKDYFWINDFHPRMIMHPFRGDLEGQDISNVQDPDGIKIFVEFVRTSEKNGRGFVPYQWQYYDDKSRVEPKLSYVSEFAPWGWILGTGVYINDVESTVWSAGLYLTLMSLIAMGLAMVATFIFSRNLSEKLRETSTQISSVSEQVASASEQVSGASQSLAEGASEQASSLEEMASSHEELEVMTKQNSENAQQANTLMETTRKLLSQTLEEMEQMSKQISLISDSSNQTAAIVKTIDDIAFQTNLLALNAAVEAARAGDAGKGFAVVAEEVRSLAKRSSEAASSTTLLIEESQHNAESGVAVTESLANSLKNVADNAEKVAALVTEIAEASREQSSGLTQVNAAVMEMDSVVQANAASAEETASASQELSAQSNELKIMVAALSRIIEGAASINSSKYEQSYKGSRYGKDNYYKPTVSHRKENGRFEKALIKNGSRMLEQV</sequence>
<keyword evidence="13" id="KW-1185">Reference proteome</keyword>
<comment type="subcellular location">
    <subcellularLocation>
        <location evidence="1">Cell membrane</location>
        <topology evidence="1">Multi-pass membrane protein</topology>
    </subcellularLocation>
</comment>
<accession>A0A521D606</accession>
<protein>
    <submittedName>
        <fullName evidence="12">Methyl-accepting chemotaxis sensory transducer with Cache sensor</fullName>
    </submittedName>
</protein>
<keyword evidence="4 10" id="KW-0812">Transmembrane</keyword>
<feature type="compositionally biased region" description="Polar residues" evidence="9">
    <location>
        <begin position="246"/>
        <end position="259"/>
    </location>
</feature>
<dbReference type="CDD" id="cd11386">
    <property type="entry name" value="MCP_signal"/>
    <property type="match status" value="1"/>
</dbReference>
<evidence type="ECO:0000256" key="1">
    <source>
        <dbReference type="ARBA" id="ARBA00004651"/>
    </source>
</evidence>
<dbReference type="GO" id="GO:0004888">
    <property type="term" value="F:transmembrane signaling receptor activity"/>
    <property type="evidence" value="ECO:0007669"/>
    <property type="project" value="InterPro"/>
</dbReference>
<evidence type="ECO:0000259" key="11">
    <source>
        <dbReference type="PROSITE" id="PS50111"/>
    </source>
</evidence>
<feature type="domain" description="Methyl-accepting transducer" evidence="11">
    <location>
        <begin position="231"/>
        <end position="460"/>
    </location>
</feature>
<dbReference type="PANTHER" id="PTHR43531">
    <property type="entry name" value="PROTEIN ICFG"/>
    <property type="match status" value="1"/>
</dbReference>
<dbReference type="SMART" id="SM01049">
    <property type="entry name" value="Cache_2"/>
    <property type="match status" value="1"/>
</dbReference>
<dbReference type="InterPro" id="IPR004089">
    <property type="entry name" value="MCPsignal_dom"/>
</dbReference>
<dbReference type="Pfam" id="PF00015">
    <property type="entry name" value="MCPsignal"/>
    <property type="match status" value="1"/>
</dbReference>
<dbReference type="GO" id="GO:0007165">
    <property type="term" value="P:signal transduction"/>
    <property type="evidence" value="ECO:0007669"/>
    <property type="project" value="UniProtKB-KW"/>
</dbReference>
<evidence type="ECO:0000256" key="7">
    <source>
        <dbReference type="ARBA" id="ARBA00029447"/>
    </source>
</evidence>
<evidence type="ECO:0000256" key="4">
    <source>
        <dbReference type="ARBA" id="ARBA00022692"/>
    </source>
</evidence>
<dbReference type="PANTHER" id="PTHR43531:SF11">
    <property type="entry name" value="METHYL-ACCEPTING CHEMOTAXIS PROTEIN 3"/>
    <property type="match status" value="1"/>
</dbReference>
<dbReference type="GO" id="GO:0006935">
    <property type="term" value="P:chemotaxis"/>
    <property type="evidence" value="ECO:0007669"/>
    <property type="project" value="UniProtKB-KW"/>
</dbReference>
<dbReference type="PROSITE" id="PS50111">
    <property type="entry name" value="CHEMOTAXIS_TRANSDUC_2"/>
    <property type="match status" value="1"/>
</dbReference>
<dbReference type="InterPro" id="IPR051310">
    <property type="entry name" value="MCP_chemotaxis"/>
</dbReference>
<evidence type="ECO:0000256" key="2">
    <source>
        <dbReference type="ARBA" id="ARBA00022475"/>
    </source>
</evidence>
<dbReference type="Proteomes" id="UP000317557">
    <property type="component" value="Unassembled WGS sequence"/>
</dbReference>
<dbReference type="SUPFAM" id="SSF58104">
    <property type="entry name" value="Methyl-accepting chemotaxis protein (MCP) signaling domain"/>
    <property type="match status" value="1"/>
</dbReference>
<evidence type="ECO:0000256" key="8">
    <source>
        <dbReference type="PROSITE-ProRule" id="PRU00284"/>
    </source>
</evidence>
<name>A0A521D606_9BACT</name>
<keyword evidence="2" id="KW-1003">Cell membrane</keyword>
<dbReference type="Gene3D" id="1.10.287.950">
    <property type="entry name" value="Methyl-accepting chemotaxis protein"/>
    <property type="match status" value="1"/>
</dbReference>
<feature type="transmembrane region" description="Helical" evidence="10">
    <location>
        <begin position="193"/>
        <end position="213"/>
    </location>
</feature>
<evidence type="ECO:0000313" key="13">
    <source>
        <dbReference type="Proteomes" id="UP000317557"/>
    </source>
</evidence>
<dbReference type="InterPro" id="IPR004090">
    <property type="entry name" value="Chemotax_Me-accpt_rcpt"/>
</dbReference>
<dbReference type="InterPro" id="IPR033480">
    <property type="entry name" value="sCache_2"/>
</dbReference>
<feature type="region of interest" description="Disordered" evidence="9">
    <location>
        <begin position="246"/>
        <end position="266"/>
    </location>
</feature>
<dbReference type="Pfam" id="PF17200">
    <property type="entry name" value="sCache_2"/>
    <property type="match status" value="1"/>
</dbReference>
<comment type="similarity">
    <text evidence="7">Belongs to the methyl-accepting chemotaxis (MCP) protein family.</text>
</comment>
<evidence type="ECO:0000256" key="9">
    <source>
        <dbReference type="SAM" id="MobiDB-lite"/>
    </source>
</evidence>
<organism evidence="12 13">
    <name type="scientific">Gracilimonas mengyeensis</name>
    <dbReference type="NCBI Taxonomy" id="1302730"/>
    <lineage>
        <taxon>Bacteria</taxon>
        <taxon>Pseudomonadati</taxon>
        <taxon>Balneolota</taxon>
        <taxon>Balneolia</taxon>
        <taxon>Balneolales</taxon>
        <taxon>Balneolaceae</taxon>
        <taxon>Gracilimonas</taxon>
    </lineage>
</organism>
<dbReference type="Gene3D" id="3.30.450.20">
    <property type="entry name" value="PAS domain"/>
    <property type="match status" value="1"/>
</dbReference>
<dbReference type="EMBL" id="FXTP01000007">
    <property type="protein sequence ID" value="SMO67146.1"/>
    <property type="molecule type" value="Genomic_DNA"/>
</dbReference>